<dbReference type="PANTHER" id="PTHR43798:SF5">
    <property type="entry name" value="MONOACYLGLYCEROL LIPASE ABHD6"/>
    <property type="match status" value="1"/>
</dbReference>
<dbReference type="GO" id="GO:0016020">
    <property type="term" value="C:membrane"/>
    <property type="evidence" value="ECO:0007669"/>
    <property type="project" value="TreeGrafter"/>
</dbReference>
<dbReference type="PANTHER" id="PTHR43798">
    <property type="entry name" value="MONOACYLGLYCEROL LIPASE"/>
    <property type="match status" value="1"/>
</dbReference>
<dbReference type="EMBL" id="FNCS01000014">
    <property type="protein sequence ID" value="SDG96885.1"/>
    <property type="molecule type" value="Genomic_DNA"/>
</dbReference>
<dbReference type="InterPro" id="IPR050266">
    <property type="entry name" value="AB_hydrolase_sf"/>
</dbReference>
<gene>
    <name evidence="2" type="ORF">SAMN04487974_11462</name>
</gene>
<evidence type="ECO:0000313" key="2">
    <source>
        <dbReference type="EMBL" id="SDG96885.1"/>
    </source>
</evidence>
<organism evidence="2 3">
    <name type="scientific">Pelagibacterium luteolum</name>
    <dbReference type="NCBI Taxonomy" id="440168"/>
    <lineage>
        <taxon>Bacteria</taxon>
        <taxon>Pseudomonadati</taxon>
        <taxon>Pseudomonadota</taxon>
        <taxon>Alphaproteobacteria</taxon>
        <taxon>Hyphomicrobiales</taxon>
        <taxon>Devosiaceae</taxon>
        <taxon>Pelagibacterium</taxon>
    </lineage>
</organism>
<reference evidence="2 3" key="1">
    <citation type="submission" date="2016-10" db="EMBL/GenBank/DDBJ databases">
        <authorList>
            <person name="de Groot N.N."/>
        </authorList>
    </citation>
    <scope>NUCLEOTIDE SEQUENCE [LARGE SCALE GENOMIC DNA]</scope>
    <source>
        <strain evidence="2 3">CGMCC 1.10267</strain>
    </source>
</reference>
<dbReference type="GO" id="GO:0046464">
    <property type="term" value="P:acylglycerol catabolic process"/>
    <property type="evidence" value="ECO:0007669"/>
    <property type="project" value="TreeGrafter"/>
</dbReference>
<feature type="domain" description="AB hydrolase-1" evidence="1">
    <location>
        <begin position="2"/>
        <end position="220"/>
    </location>
</feature>
<dbReference type="Gene3D" id="3.40.50.1820">
    <property type="entry name" value="alpha/beta hydrolase"/>
    <property type="match status" value="1"/>
</dbReference>
<sequence length="236" mass="25923">MDNWDPLVTDGLAADRPVILFNYAGVASSTGENATTVDGMADHVAIFVKALGLTIVDVLGFSIGGFVAQSLAHRYPDLVRRLVLVGTGPRNGEINPDPKVLQVAGNPMPAEDDFLYLFFSPSEVSQAAGRAFWARRHERQDQDPPSSLETLKAQAAAIGEWREPRGERHAYLKEIRQPTLVVNGHDDIMVPTINSFHLQQHIPNAQLIVYPDSGHGSQFQYPDLFVAHTSLFLDKA</sequence>
<name>A0A1G7YKR0_9HYPH</name>
<dbReference type="Proteomes" id="UP000199495">
    <property type="component" value="Unassembled WGS sequence"/>
</dbReference>
<dbReference type="InterPro" id="IPR000073">
    <property type="entry name" value="AB_hydrolase_1"/>
</dbReference>
<dbReference type="STRING" id="440168.SAMN04487974_11462"/>
<keyword evidence="3" id="KW-1185">Reference proteome</keyword>
<protein>
    <submittedName>
        <fullName evidence="2">Pimeloyl-ACP methyl ester carboxylesterase</fullName>
    </submittedName>
</protein>
<evidence type="ECO:0000313" key="3">
    <source>
        <dbReference type="Proteomes" id="UP000199495"/>
    </source>
</evidence>
<proteinExistence type="predicted"/>
<evidence type="ECO:0000259" key="1">
    <source>
        <dbReference type="Pfam" id="PF00561"/>
    </source>
</evidence>
<dbReference type="PRINTS" id="PR00111">
    <property type="entry name" value="ABHYDROLASE"/>
</dbReference>
<accession>A0A1G7YKR0</accession>
<dbReference type="InterPro" id="IPR029058">
    <property type="entry name" value="AB_hydrolase_fold"/>
</dbReference>
<dbReference type="AlphaFoldDB" id="A0A1G7YKR0"/>
<dbReference type="GO" id="GO:0047372">
    <property type="term" value="F:monoacylglycerol lipase activity"/>
    <property type="evidence" value="ECO:0007669"/>
    <property type="project" value="TreeGrafter"/>
</dbReference>
<dbReference type="SUPFAM" id="SSF53474">
    <property type="entry name" value="alpha/beta-Hydrolases"/>
    <property type="match status" value="1"/>
</dbReference>
<dbReference type="Pfam" id="PF00561">
    <property type="entry name" value="Abhydrolase_1"/>
    <property type="match status" value="1"/>
</dbReference>